<dbReference type="Proteomes" id="UP001168821">
    <property type="component" value="Unassembled WGS sequence"/>
</dbReference>
<evidence type="ECO:0000256" key="6">
    <source>
        <dbReference type="ARBA" id="ARBA00023180"/>
    </source>
</evidence>
<dbReference type="SUPFAM" id="SSF53474">
    <property type="entry name" value="alpha/beta-Hydrolases"/>
    <property type="match status" value="1"/>
</dbReference>
<dbReference type="PANTHER" id="PTHR11005">
    <property type="entry name" value="LYSOSOMAL ACID LIPASE-RELATED"/>
    <property type="match status" value="1"/>
</dbReference>
<feature type="signal peptide" evidence="9">
    <location>
        <begin position="1"/>
        <end position="17"/>
    </location>
</feature>
<feature type="chain" id="PRO_5041201033" description="Lipase" evidence="9">
    <location>
        <begin position="18"/>
        <end position="415"/>
    </location>
</feature>
<feature type="domain" description="Partial AB-hydrolase lipase" evidence="10">
    <location>
        <begin position="48"/>
        <end position="105"/>
    </location>
</feature>
<dbReference type="EMBL" id="JALNTZ010000008">
    <property type="protein sequence ID" value="KAJ3644192.1"/>
    <property type="molecule type" value="Genomic_DNA"/>
</dbReference>
<evidence type="ECO:0000256" key="1">
    <source>
        <dbReference type="ARBA" id="ARBA00010701"/>
    </source>
</evidence>
<dbReference type="AlphaFoldDB" id="A0AA38HW37"/>
<evidence type="ECO:0000256" key="5">
    <source>
        <dbReference type="ARBA" id="ARBA00023098"/>
    </source>
</evidence>
<accession>A0AA38HW37</accession>
<keyword evidence="2 9" id="KW-0732">Signal</keyword>
<dbReference type="Pfam" id="PF04083">
    <property type="entry name" value="Abhydro_lipase"/>
    <property type="match status" value="1"/>
</dbReference>
<reference evidence="11" key="1">
    <citation type="journal article" date="2023" name="G3 (Bethesda)">
        <title>Whole genome assemblies of Zophobas morio and Tenebrio molitor.</title>
        <authorList>
            <person name="Kaur S."/>
            <person name="Stinson S.A."/>
            <person name="diCenzo G.C."/>
        </authorList>
    </citation>
    <scope>NUCLEOTIDE SEQUENCE</scope>
    <source>
        <strain evidence="11">QUZm001</strain>
    </source>
</reference>
<protein>
    <recommendedName>
        <fullName evidence="7">Lipase</fullName>
    </recommendedName>
</protein>
<keyword evidence="6" id="KW-0325">Glycoprotein</keyword>
<feature type="active site" description="Charge relay system" evidence="8">
    <location>
        <position position="351"/>
    </location>
</feature>
<sequence length="415" mass="48010">MLLLVFIQVTQASAVRSDNNACSRLYDYPVMDKSGNCYVNPNVMALTPSMIKQNGYPVLSYNVTTRDGYNLQLFRIPPDEKDNRTNKQPVLLEHGLFHDSSSWVFVGNRSLAFNLADKGYDVWLANQRGSRYSCTHRKFKTSSFQYWNYSLDTMASNDIPALLKLVANVTEKESAIIYIGHSRGATLIFMYASEHPAETQKLLKCMVALCPVAYLDAVWYIKLLSFWAPSIGRTLLNLRIPAIFYNINHVHTILCKFCSNFPYVCRLLIDISTGVTWQFLPDDLLAYYTHDFSTESVKELLHYAQLVTTGKFQKYDFGKWGNLKAYGQENPPQYNLTNIRLPVFMYYGKNDVFIKEKSVRKVFDELGSNEKAFWKIPVGINEEKYQFSHNDFIWAKQINELFYTNLFYVLDSQKK</sequence>
<keyword evidence="3 7" id="KW-0378">Hydrolase</keyword>
<dbReference type="FunFam" id="3.40.50.1820:FF:000057">
    <property type="entry name" value="Lipase"/>
    <property type="match status" value="1"/>
</dbReference>
<dbReference type="InterPro" id="IPR006693">
    <property type="entry name" value="AB_hydrolase_lipase"/>
</dbReference>
<organism evidence="11 12">
    <name type="scientific">Zophobas morio</name>
    <dbReference type="NCBI Taxonomy" id="2755281"/>
    <lineage>
        <taxon>Eukaryota</taxon>
        <taxon>Metazoa</taxon>
        <taxon>Ecdysozoa</taxon>
        <taxon>Arthropoda</taxon>
        <taxon>Hexapoda</taxon>
        <taxon>Insecta</taxon>
        <taxon>Pterygota</taxon>
        <taxon>Neoptera</taxon>
        <taxon>Endopterygota</taxon>
        <taxon>Coleoptera</taxon>
        <taxon>Polyphaga</taxon>
        <taxon>Cucujiformia</taxon>
        <taxon>Tenebrionidae</taxon>
        <taxon>Zophobas</taxon>
    </lineage>
</organism>
<evidence type="ECO:0000256" key="4">
    <source>
        <dbReference type="ARBA" id="ARBA00022963"/>
    </source>
</evidence>
<gene>
    <name evidence="11" type="ORF">Zmor_026862</name>
</gene>
<keyword evidence="12" id="KW-1185">Reference proteome</keyword>
<dbReference type="GO" id="GO:0016042">
    <property type="term" value="P:lipid catabolic process"/>
    <property type="evidence" value="ECO:0007669"/>
    <property type="project" value="UniProtKB-KW"/>
</dbReference>
<dbReference type="GO" id="GO:0016788">
    <property type="term" value="F:hydrolase activity, acting on ester bonds"/>
    <property type="evidence" value="ECO:0007669"/>
    <property type="project" value="InterPro"/>
</dbReference>
<evidence type="ECO:0000256" key="9">
    <source>
        <dbReference type="SAM" id="SignalP"/>
    </source>
</evidence>
<evidence type="ECO:0000313" key="12">
    <source>
        <dbReference type="Proteomes" id="UP001168821"/>
    </source>
</evidence>
<comment type="similarity">
    <text evidence="1 7">Belongs to the AB hydrolase superfamily. Lipase family.</text>
</comment>
<dbReference type="PIRSF" id="PIRSF000862">
    <property type="entry name" value="Steryl_ester_lip"/>
    <property type="match status" value="1"/>
</dbReference>
<evidence type="ECO:0000259" key="10">
    <source>
        <dbReference type="Pfam" id="PF04083"/>
    </source>
</evidence>
<keyword evidence="4 7" id="KW-0442">Lipid degradation</keyword>
<dbReference type="InterPro" id="IPR025483">
    <property type="entry name" value="Lipase_euk"/>
</dbReference>
<keyword evidence="5" id="KW-0443">Lipid metabolism</keyword>
<evidence type="ECO:0000256" key="2">
    <source>
        <dbReference type="ARBA" id="ARBA00022729"/>
    </source>
</evidence>
<evidence type="ECO:0000256" key="3">
    <source>
        <dbReference type="ARBA" id="ARBA00022801"/>
    </source>
</evidence>
<dbReference type="Gene3D" id="3.40.50.1820">
    <property type="entry name" value="alpha/beta hydrolase"/>
    <property type="match status" value="1"/>
</dbReference>
<evidence type="ECO:0000313" key="11">
    <source>
        <dbReference type="EMBL" id="KAJ3644192.1"/>
    </source>
</evidence>
<comment type="caution">
    <text evidence="11">The sequence shown here is derived from an EMBL/GenBank/DDBJ whole genome shotgun (WGS) entry which is preliminary data.</text>
</comment>
<evidence type="ECO:0000256" key="7">
    <source>
        <dbReference type="PIRNR" id="PIRNR000862"/>
    </source>
</evidence>
<dbReference type="InterPro" id="IPR029058">
    <property type="entry name" value="AB_hydrolase_fold"/>
</dbReference>
<proteinExistence type="inferred from homology"/>
<feature type="active site" description="Charge relay system" evidence="8">
    <location>
        <position position="389"/>
    </location>
</feature>
<feature type="active site" description="Nucleophile" evidence="8">
    <location>
        <position position="182"/>
    </location>
</feature>
<evidence type="ECO:0000256" key="8">
    <source>
        <dbReference type="PIRSR" id="PIRSR000862-1"/>
    </source>
</evidence>
<name>A0AA38HW37_9CUCU</name>